<evidence type="ECO:0000256" key="3">
    <source>
        <dbReference type="ARBA" id="ARBA00007353"/>
    </source>
</evidence>
<evidence type="ECO:0000256" key="6">
    <source>
        <dbReference type="ARBA" id="ARBA00022801"/>
    </source>
</evidence>
<dbReference type="CDD" id="cd16833">
    <property type="entry name" value="YfiH"/>
    <property type="match status" value="1"/>
</dbReference>
<evidence type="ECO:0000256" key="11">
    <source>
        <dbReference type="RuleBase" id="RU361274"/>
    </source>
</evidence>
<comment type="catalytic activity">
    <reaction evidence="9">
        <text>adenosine + phosphate = alpha-D-ribose 1-phosphate + adenine</text>
        <dbReference type="Rhea" id="RHEA:27642"/>
        <dbReference type="ChEBI" id="CHEBI:16335"/>
        <dbReference type="ChEBI" id="CHEBI:16708"/>
        <dbReference type="ChEBI" id="CHEBI:43474"/>
        <dbReference type="ChEBI" id="CHEBI:57720"/>
        <dbReference type="EC" id="2.4.2.1"/>
    </reaction>
    <physiologicalReaction direction="left-to-right" evidence="9">
        <dbReference type="Rhea" id="RHEA:27643"/>
    </physiologicalReaction>
</comment>
<organism evidence="12 13">
    <name type="scientific">Sulfobacillus acidophilus</name>
    <dbReference type="NCBI Taxonomy" id="53633"/>
    <lineage>
        <taxon>Bacteria</taxon>
        <taxon>Bacillati</taxon>
        <taxon>Bacillota</taxon>
        <taxon>Clostridia</taxon>
        <taxon>Eubacteriales</taxon>
        <taxon>Clostridiales Family XVII. Incertae Sedis</taxon>
        <taxon>Sulfobacillus</taxon>
    </lineage>
</organism>
<comment type="catalytic activity">
    <reaction evidence="10">
        <text>S-methyl-5'-thioadenosine + phosphate = 5-(methylsulfanyl)-alpha-D-ribose 1-phosphate + adenine</text>
        <dbReference type="Rhea" id="RHEA:11852"/>
        <dbReference type="ChEBI" id="CHEBI:16708"/>
        <dbReference type="ChEBI" id="CHEBI:17509"/>
        <dbReference type="ChEBI" id="CHEBI:43474"/>
        <dbReference type="ChEBI" id="CHEBI:58533"/>
        <dbReference type="EC" id="2.4.2.28"/>
    </reaction>
    <physiologicalReaction direction="left-to-right" evidence="10">
        <dbReference type="Rhea" id="RHEA:11853"/>
    </physiologicalReaction>
</comment>
<dbReference type="GO" id="GO:0017061">
    <property type="term" value="F:S-methyl-5-thioadenosine phosphorylase activity"/>
    <property type="evidence" value="ECO:0007669"/>
    <property type="project" value="UniProtKB-EC"/>
</dbReference>
<dbReference type="EMBL" id="PXYV01000045">
    <property type="protein sequence ID" value="PSR20999.1"/>
    <property type="molecule type" value="Genomic_DNA"/>
</dbReference>
<comment type="catalytic activity">
    <reaction evidence="8">
        <text>adenosine + H2O + H(+) = inosine + NH4(+)</text>
        <dbReference type="Rhea" id="RHEA:24408"/>
        <dbReference type="ChEBI" id="CHEBI:15377"/>
        <dbReference type="ChEBI" id="CHEBI:15378"/>
        <dbReference type="ChEBI" id="CHEBI:16335"/>
        <dbReference type="ChEBI" id="CHEBI:17596"/>
        <dbReference type="ChEBI" id="CHEBI:28938"/>
        <dbReference type="EC" id="3.5.4.4"/>
    </reaction>
    <physiologicalReaction direction="left-to-right" evidence="8">
        <dbReference type="Rhea" id="RHEA:24409"/>
    </physiologicalReaction>
</comment>
<comment type="caution">
    <text evidence="12">The sequence shown here is derived from an EMBL/GenBank/DDBJ whole genome shotgun (WGS) entry which is preliminary data.</text>
</comment>
<dbReference type="InterPro" id="IPR003730">
    <property type="entry name" value="Cu_polyphenol_OxRdtase"/>
</dbReference>
<dbReference type="PANTHER" id="PTHR30616:SF2">
    <property type="entry name" value="PURINE NUCLEOSIDE PHOSPHORYLASE LACC1"/>
    <property type="match status" value="1"/>
</dbReference>
<evidence type="ECO:0000313" key="12">
    <source>
        <dbReference type="EMBL" id="PSR20999.1"/>
    </source>
</evidence>
<proteinExistence type="inferred from homology"/>
<sequence>MGLHQPKCPVELLSVWRFVFKTWASGGLLGPAVDCYHERKWTANPKGRGVTAVEFRLTESAVVFDVHPKVQAWFTTRLGGVSDAPFDTLNLSYGVGDRSEAVTENRRRAVRAFGRTLDEVVMPHQVHRNHIEWVSRQWRGRGSAGRDSIPATDGFLSDDSGVVLAMGFADCVPIYLTDFDARVVGLLHAGWRGTAAEIQGLAVNALNAQGIDPSRILAGIGPSIGPCCYEVDSPVYEAITRVAGSEPLTVKDGTHWWLDLKLANRILLERAGVLPDHIVEAPFCTGCRPDLFFSYRMQGRVSGRMGGYICLNAS</sequence>
<evidence type="ECO:0000256" key="7">
    <source>
        <dbReference type="ARBA" id="ARBA00022833"/>
    </source>
</evidence>
<evidence type="ECO:0000256" key="2">
    <source>
        <dbReference type="ARBA" id="ARBA00003215"/>
    </source>
</evidence>
<dbReference type="SUPFAM" id="SSF64438">
    <property type="entry name" value="CNF1/YfiH-like putative cysteine hydrolases"/>
    <property type="match status" value="1"/>
</dbReference>
<keyword evidence="6" id="KW-0378">Hydrolase</keyword>
<dbReference type="InterPro" id="IPR011324">
    <property type="entry name" value="Cytotoxic_necrot_fac-like_cat"/>
</dbReference>
<comment type="function">
    <text evidence="2">Purine nucleoside enzyme that catalyzes the phosphorolysis of adenosine and inosine nucleosides, yielding D-ribose 1-phosphate and the respective free bases, adenine and hypoxanthine. Also catalyzes the phosphorolysis of S-methyl-5'-thioadenosine into adenine and S-methyl-5-thio-alpha-D-ribose 1-phosphate. Also has adenosine deaminase activity.</text>
</comment>
<evidence type="ECO:0000256" key="4">
    <source>
        <dbReference type="ARBA" id="ARBA00022679"/>
    </source>
</evidence>
<evidence type="ECO:0000256" key="1">
    <source>
        <dbReference type="ARBA" id="ARBA00000553"/>
    </source>
</evidence>
<gene>
    <name evidence="12" type="primary">pgeF</name>
    <name evidence="12" type="ORF">C7B45_12630</name>
</gene>
<dbReference type="GO" id="GO:0016787">
    <property type="term" value="F:hydrolase activity"/>
    <property type="evidence" value="ECO:0007669"/>
    <property type="project" value="UniProtKB-KW"/>
</dbReference>
<evidence type="ECO:0000256" key="10">
    <source>
        <dbReference type="ARBA" id="ARBA00049893"/>
    </source>
</evidence>
<evidence type="ECO:0000256" key="8">
    <source>
        <dbReference type="ARBA" id="ARBA00047989"/>
    </source>
</evidence>
<evidence type="ECO:0000256" key="5">
    <source>
        <dbReference type="ARBA" id="ARBA00022723"/>
    </source>
</evidence>
<keyword evidence="7" id="KW-0862">Zinc</keyword>
<dbReference type="PANTHER" id="PTHR30616">
    <property type="entry name" value="UNCHARACTERIZED PROTEIN YFIH"/>
    <property type="match status" value="1"/>
</dbReference>
<reference evidence="12 13" key="1">
    <citation type="journal article" date="2014" name="BMC Genomics">
        <title>Comparison of environmental and isolate Sulfobacillus genomes reveals diverse carbon, sulfur, nitrogen, and hydrogen metabolisms.</title>
        <authorList>
            <person name="Justice N.B."/>
            <person name="Norman A."/>
            <person name="Brown C.T."/>
            <person name="Singh A."/>
            <person name="Thomas B.C."/>
            <person name="Banfield J.F."/>
        </authorList>
    </citation>
    <scope>NUCLEOTIDE SEQUENCE [LARGE SCALE GENOMIC DNA]</scope>
    <source>
        <strain evidence="12">AMDSBA3</strain>
    </source>
</reference>
<dbReference type="AlphaFoldDB" id="A0A2T2WFJ3"/>
<evidence type="ECO:0000313" key="13">
    <source>
        <dbReference type="Proteomes" id="UP000241848"/>
    </source>
</evidence>
<keyword evidence="5" id="KW-0479">Metal-binding</keyword>
<dbReference type="Pfam" id="PF02578">
    <property type="entry name" value="Cu-oxidase_4"/>
    <property type="match status" value="1"/>
</dbReference>
<dbReference type="InterPro" id="IPR038371">
    <property type="entry name" value="Cu_polyphenol_OxRdtase_sf"/>
</dbReference>
<keyword evidence="4" id="KW-0808">Transferase</keyword>
<dbReference type="NCBIfam" id="TIGR00726">
    <property type="entry name" value="peptidoglycan editing factor PgeF"/>
    <property type="match status" value="1"/>
</dbReference>
<dbReference type="GO" id="GO:0005507">
    <property type="term" value="F:copper ion binding"/>
    <property type="evidence" value="ECO:0007669"/>
    <property type="project" value="TreeGrafter"/>
</dbReference>
<dbReference type="Gene3D" id="3.60.140.10">
    <property type="entry name" value="CNF1/YfiH-like putative cysteine hydrolases"/>
    <property type="match status" value="1"/>
</dbReference>
<evidence type="ECO:0000256" key="9">
    <source>
        <dbReference type="ARBA" id="ARBA00048968"/>
    </source>
</evidence>
<comment type="similarity">
    <text evidence="3 11">Belongs to the purine nucleoside phosphorylase YfiH/LACC1 family.</text>
</comment>
<dbReference type="Proteomes" id="UP000241848">
    <property type="component" value="Unassembled WGS sequence"/>
</dbReference>
<comment type="catalytic activity">
    <reaction evidence="1">
        <text>inosine + phosphate = alpha-D-ribose 1-phosphate + hypoxanthine</text>
        <dbReference type="Rhea" id="RHEA:27646"/>
        <dbReference type="ChEBI" id="CHEBI:17368"/>
        <dbReference type="ChEBI" id="CHEBI:17596"/>
        <dbReference type="ChEBI" id="CHEBI:43474"/>
        <dbReference type="ChEBI" id="CHEBI:57720"/>
        <dbReference type="EC" id="2.4.2.1"/>
    </reaction>
    <physiologicalReaction direction="left-to-right" evidence="1">
        <dbReference type="Rhea" id="RHEA:27647"/>
    </physiologicalReaction>
</comment>
<name>A0A2T2WFJ3_9FIRM</name>
<accession>A0A2T2WFJ3</accession>
<protein>
    <recommendedName>
        <fullName evidence="11">Purine nucleoside phosphorylase</fullName>
    </recommendedName>
</protein>